<evidence type="ECO:0000313" key="8">
    <source>
        <dbReference type="EMBL" id="TIB43152.1"/>
    </source>
</evidence>
<reference evidence="8 9" key="1">
    <citation type="submission" date="2019-03" db="EMBL/GenBank/DDBJ databases">
        <title>Sequencing 23 genomes of Wallemia ichthyophaga.</title>
        <authorList>
            <person name="Gostincar C."/>
        </authorList>
    </citation>
    <scope>NUCLEOTIDE SEQUENCE [LARGE SCALE GENOMIC DNA]</scope>
    <source>
        <strain evidence="8 9">EXF-6200</strain>
    </source>
</reference>
<dbReference type="PROSITE" id="PS00036">
    <property type="entry name" value="BZIP_BASIC"/>
    <property type="match status" value="1"/>
</dbReference>
<feature type="compositionally biased region" description="Polar residues" evidence="6">
    <location>
        <begin position="15"/>
        <end position="35"/>
    </location>
</feature>
<evidence type="ECO:0000259" key="7">
    <source>
        <dbReference type="PROSITE" id="PS00036"/>
    </source>
</evidence>
<evidence type="ECO:0000256" key="5">
    <source>
        <dbReference type="ARBA" id="ARBA00023242"/>
    </source>
</evidence>
<dbReference type="PANTHER" id="PTHR13044:SF14">
    <property type="entry name" value="CRYPTOCEPHAL, ISOFORM A"/>
    <property type="match status" value="1"/>
</dbReference>
<feature type="region of interest" description="Disordered" evidence="6">
    <location>
        <begin position="1"/>
        <end position="42"/>
    </location>
</feature>
<evidence type="ECO:0000256" key="1">
    <source>
        <dbReference type="ARBA" id="ARBA00004123"/>
    </source>
</evidence>
<dbReference type="GO" id="GO:0001228">
    <property type="term" value="F:DNA-binding transcription activator activity, RNA polymerase II-specific"/>
    <property type="evidence" value="ECO:0007669"/>
    <property type="project" value="TreeGrafter"/>
</dbReference>
<dbReference type="InterPro" id="IPR046347">
    <property type="entry name" value="bZIP_sf"/>
</dbReference>
<evidence type="ECO:0000256" key="3">
    <source>
        <dbReference type="ARBA" id="ARBA00023125"/>
    </source>
</evidence>
<dbReference type="Pfam" id="PF07716">
    <property type="entry name" value="bZIP_2"/>
    <property type="match status" value="1"/>
</dbReference>
<evidence type="ECO:0000256" key="2">
    <source>
        <dbReference type="ARBA" id="ARBA00023015"/>
    </source>
</evidence>
<dbReference type="Gene3D" id="1.20.5.170">
    <property type="match status" value="1"/>
</dbReference>
<name>A0A4T0JLN6_WALIC</name>
<feature type="compositionally biased region" description="Low complexity" evidence="6">
    <location>
        <begin position="114"/>
        <end position="131"/>
    </location>
</feature>
<dbReference type="InterPro" id="IPR004827">
    <property type="entry name" value="bZIP"/>
</dbReference>
<dbReference type="EMBL" id="SPOI01000002">
    <property type="protein sequence ID" value="TIB43152.1"/>
    <property type="molecule type" value="Genomic_DNA"/>
</dbReference>
<evidence type="ECO:0000313" key="9">
    <source>
        <dbReference type="Proteomes" id="UP000310689"/>
    </source>
</evidence>
<gene>
    <name evidence="8" type="ORF">E3P86_00114</name>
</gene>
<organism evidence="8 9">
    <name type="scientific">Wallemia ichthyophaga</name>
    <dbReference type="NCBI Taxonomy" id="245174"/>
    <lineage>
        <taxon>Eukaryota</taxon>
        <taxon>Fungi</taxon>
        <taxon>Dikarya</taxon>
        <taxon>Basidiomycota</taxon>
        <taxon>Wallemiomycotina</taxon>
        <taxon>Wallemiomycetes</taxon>
        <taxon>Wallemiales</taxon>
        <taxon>Wallemiaceae</taxon>
        <taxon>Wallemia</taxon>
    </lineage>
</organism>
<comment type="subcellular location">
    <subcellularLocation>
        <location evidence="1">Nucleus</location>
    </subcellularLocation>
</comment>
<dbReference type="SUPFAM" id="SSF57959">
    <property type="entry name" value="Leucine zipper domain"/>
    <property type="match status" value="1"/>
</dbReference>
<evidence type="ECO:0000256" key="4">
    <source>
        <dbReference type="ARBA" id="ARBA00023163"/>
    </source>
</evidence>
<comment type="caution">
    <text evidence="8">The sequence shown here is derived from an EMBL/GenBank/DDBJ whole genome shotgun (WGS) entry which is preliminary data.</text>
</comment>
<dbReference type="GO" id="GO:0005634">
    <property type="term" value="C:nucleus"/>
    <property type="evidence" value="ECO:0007669"/>
    <property type="project" value="UniProtKB-SubCell"/>
</dbReference>
<evidence type="ECO:0000256" key="6">
    <source>
        <dbReference type="SAM" id="MobiDB-lite"/>
    </source>
</evidence>
<keyword evidence="3" id="KW-0238">DNA-binding</keyword>
<proteinExistence type="predicted"/>
<protein>
    <recommendedName>
        <fullName evidence="7">BZIP domain-containing protein</fullName>
    </recommendedName>
</protein>
<feature type="region of interest" description="Disordered" evidence="6">
    <location>
        <begin position="110"/>
        <end position="234"/>
    </location>
</feature>
<dbReference type="AlphaFoldDB" id="A0A4T0JLN6"/>
<sequence length="282" mass="31269">MPSSTLPPLNWLVSPPQSTETSPTNPETNQTSHDQLSVPIQPDELTEQLDLWANVKFDFDSPDNAAGGQLASLDDEYANAFTFDTDQKPQIKRQKYDLDAALAGVVGAGGAGGAQANSVPASSVPSLLPQSEPTLETISALLKEAPSAPLLSNSTTNNAHEEDDDDEHNDEDKVVRRRRFKKLPMPPVQQRDGESYDQAKKRTEKEHREAETAAKKELEEDKRRRNTAASARFRVKKKAREAALEQETNEYKGRLEQAERAVSDLKRENGWLRGLIINSNRA</sequence>
<keyword evidence="4" id="KW-0804">Transcription</keyword>
<keyword evidence="2" id="KW-0805">Transcription regulation</keyword>
<keyword evidence="5" id="KW-0539">Nucleus</keyword>
<accession>A0A4T0JLN6</accession>
<dbReference type="PANTHER" id="PTHR13044">
    <property type="entry name" value="ACTIVATING TRANSCRIPTION FACTOR ATF 4/5"/>
    <property type="match status" value="1"/>
</dbReference>
<dbReference type="Proteomes" id="UP000310689">
    <property type="component" value="Unassembled WGS sequence"/>
</dbReference>
<feature type="compositionally biased region" description="Basic and acidic residues" evidence="6">
    <location>
        <begin position="191"/>
        <end position="223"/>
    </location>
</feature>
<feature type="domain" description="BZIP" evidence="7">
    <location>
        <begin position="222"/>
        <end position="236"/>
    </location>
</feature>
<dbReference type="GO" id="GO:0000977">
    <property type="term" value="F:RNA polymerase II transcription regulatory region sequence-specific DNA binding"/>
    <property type="evidence" value="ECO:0007669"/>
    <property type="project" value="TreeGrafter"/>
</dbReference>
<dbReference type="CDD" id="cd14705">
    <property type="entry name" value="bZIP_Zip1"/>
    <property type="match status" value="1"/>
</dbReference>